<feature type="domain" description="Acyl-CoA dehydrogenase/oxidase N-terminal" evidence="7">
    <location>
        <begin position="7"/>
        <end position="96"/>
    </location>
</feature>
<dbReference type="Gene3D" id="1.20.140.10">
    <property type="entry name" value="Butyryl-CoA Dehydrogenase, subunit A, domain 3"/>
    <property type="match status" value="1"/>
</dbReference>
<dbReference type="PANTHER" id="PTHR43884">
    <property type="entry name" value="ACYL-COA DEHYDROGENASE"/>
    <property type="match status" value="1"/>
</dbReference>
<dbReference type="GO" id="GO:0003995">
    <property type="term" value="F:acyl-CoA dehydrogenase activity"/>
    <property type="evidence" value="ECO:0007669"/>
    <property type="project" value="TreeGrafter"/>
</dbReference>
<reference evidence="8 9" key="1">
    <citation type="submission" date="2019-11" db="EMBL/GenBank/DDBJ databases">
        <authorList>
            <person name="Holert J."/>
        </authorList>
    </citation>
    <scope>NUCLEOTIDE SEQUENCE [LARGE SCALE GENOMIC DNA]</scope>
    <source>
        <strain evidence="8">BC8_1</strain>
    </source>
</reference>
<accession>A0A5S9R6B8</accession>
<gene>
    <name evidence="8" type="ORF">AELLOGFF_05631</name>
</gene>
<comment type="cofactor">
    <cofactor evidence="1">
        <name>FAD</name>
        <dbReference type="ChEBI" id="CHEBI:57692"/>
    </cofactor>
</comment>
<dbReference type="RefSeq" id="WP_159233592.1">
    <property type="nucleotide sequence ID" value="NZ_CACSIP010000037.1"/>
</dbReference>
<dbReference type="PANTHER" id="PTHR43884:SF20">
    <property type="entry name" value="ACYL-COA DEHYDROGENASE FADE28"/>
    <property type="match status" value="1"/>
</dbReference>
<dbReference type="Proteomes" id="UP000430146">
    <property type="component" value="Unassembled WGS sequence"/>
</dbReference>
<keyword evidence="4" id="KW-0274">FAD</keyword>
<dbReference type="AlphaFoldDB" id="A0A5S9R6B8"/>
<evidence type="ECO:0000256" key="3">
    <source>
        <dbReference type="ARBA" id="ARBA00022630"/>
    </source>
</evidence>
<evidence type="ECO:0000313" key="8">
    <source>
        <dbReference type="EMBL" id="CAA0129976.1"/>
    </source>
</evidence>
<name>A0A5S9R6B8_MYCVN</name>
<keyword evidence="3" id="KW-0285">Flavoprotein</keyword>
<dbReference type="SUPFAM" id="SSF47203">
    <property type="entry name" value="Acyl-CoA dehydrogenase C-terminal domain-like"/>
    <property type="match status" value="1"/>
</dbReference>
<dbReference type="SUPFAM" id="SSF56645">
    <property type="entry name" value="Acyl-CoA dehydrogenase NM domain-like"/>
    <property type="match status" value="1"/>
</dbReference>
<evidence type="ECO:0000256" key="4">
    <source>
        <dbReference type="ARBA" id="ARBA00022827"/>
    </source>
</evidence>
<evidence type="ECO:0000313" key="9">
    <source>
        <dbReference type="Proteomes" id="UP000430146"/>
    </source>
</evidence>
<dbReference type="InterPro" id="IPR013786">
    <property type="entry name" value="AcylCoA_DH/ox_N"/>
</dbReference>
<proteinExistence type="inferred from homology"/>
<evidence type="ECO:0000256" key="1">
    <source>
        <dbReference type="ARBA" id="ARBA00001974"/>
    </source>
</evidence>
<organism evidence="8 9">
    <name type="scientific">Mycolicibacterium vanbaalenii</name>
    <name type="common">Mycobacterium vanbaalenii</name>
    <dbReference type="NCBI Taxonomy" id="110539"/>
    <lineage>
        <taxon>Bacteria</taxon>
        <taxon>Bacillati</taxon>
        <taxon>Actinomycetota</taxon>
        <taxon>Actinomycetes</taxon>
        <taxon>Mycobacteriales</taxon>
        <taxon>Mycobacteriaceae</taxon>
        <taxon>Mycolicibacterium</taxon>
    </lineage>
</organism>
<dbReference type="Pfam" id="PF02771">
    <property type="entry name" value="Acyl-CoA_dh_N"/>
    <property type="match status" value="1"/>
</dbReference>
<dbReference type="EMBL" id="CACSIP010000037">
    <property type="protein sequence ID" value="CAA0129976.1"/>
    <property type="molecule type" value="Genomic_DNA"/>
</dbReference>
<dbReference type="Gene3D" id="1.10.540.10">
    <property type="entry name" value="Acyl-CoA dehydrogenase/oxidase, N-terminal domain"/>
    <property type="match status" value="1"/>
</dbReference>
<dbReference type="InterPro" id="IPR009075">
    <property type="entry name" value="AcylCo_DH/oxidase_C"/>
</dbReference>
<evidence type="ECO:0000256" key="2">
    <source>
        <dbReference type="ARBA" id="ARBA00009347"/>
    </source>
</evidence>
<dbReference type="InterPro" id="IPR037069">
    <property type="entry name" value="AcylCoA_DH/ox_N_sf"/>
</dbReference>
<dbReference type="Pfam" id="PF00441">
    <property type="entry name" value="Acyl-CoA_dh_1"/>
    <property type="match status" value="1"/>
</dbReference>
<evidence type="ECO:0000259" key="7">
    <source>
        <dbReference type="Pfam" id="PF02771"/>
    </source>
</evidence>
<keyword evidence="5 8" id="KW-0560">Oxidoreductase</keyword>
<dbReference type="OrthoDB" id="8677713at2"/>
<dbReference type="InterPro" id="IPR009100">
    <property type="entry name" value="AcylCoA_DH/oxidase_NM_dom_sf"/>
</dbReference>
<sequence>MAIDARERAALAEAVREAAATGPRGHLTEGDAPRRDGGLWKVLTDQMGLTGLLVAEEHGGAGAGIAEAAVVLEELARQLAVVPSLSSMGMATALLRVVDTPEAHSLLGELAAGAVTAAVAWPAPEGYDVTPSLAAIGSCTPGRRVAVSGRAEFVVDGLDADILLAPARCDDVDVVVSIDASDAWVQRTTMNSLDLTRGLSVVEFTEAPGTVLGSKIPVQVALDLALVLIAAEQIGIGQQCHDAATAWAKERVQFDRPIGQFQAIKHQLVSLLMELELARSSLEVAIESADQYLKTPTPAAARALGVAASVAKARCGDAAMLVADESLHILGGIGFTWEHDAHLYFRRAKTLEVLLGTPDAHRRRFSTMLLEDAVNA</sequence>
<comment type="similarity">
    <text evidence="2">Belongs to the acyl-CoA dehydrogenase family.</text>
</comment>
<dbReference type="InterPro" id="IPR036250">
    <property type="entry name" value="AcylCo_DH-like_C"/>
</dbReference>
<evidence type="ECO:0000256" key="5">
    <source>
        <dbReference type="ARBA" id="ARBA00023002"/>
    </source>
</evidence>
<dbReference type="EC" id="1.3.99.-" evidence="8"/>
<evidence type="ECO:0000259" key="6">
    <source>
        <dbReference type="Pfam" id="PF00441"/>
    </source>
</evidence>
<dbReference type="GO" id="GO:0050660">
    <property type="term" value="F:flavin adenine dinucleotide binding"/>
    <property type="evidence" value="ECO:0007669"/>
    <property type="project" value="InterPro"/>
</dbReference>
<protein>
    <submittedName>
        <fullName evidence="8">Acyl-CoA dehydrogenase FadE34</fullName>
        <ecNumber evidence="8">1.3.99.-</ecNumber>
    </submittedName>
</protein>
<keyword evidence="9" id="KW-1185">Reference proteome</keyword>
<feature type="domain" description="Acyl-CoA dehydrogenase/oxidase C-terminal" evidence="6">
    <location>
        <begin position="222"/>
        <end position="364"/>
    </location>
</feature>